<sequence>MNAKWFLRLIKYNKKDKYNILYLVPYKNIFIVIIPDVSECLLSKSNKHQNNLGEFSGKPDLPYFDKAASINVTSPLGKTAYLNCRVKNLANRTK</sequence>
<evidence type="ECO:0000313" key="1">
    <source>
        <dbReference type="EMBL" id="KAF0768357.1"/>
    </source>
</evidence>
<protein>
    <submittedName>
        <fullName evidence="1">Zwei Ig domain protein zig-8-like</fullName>
    </submittedName>
</protein>
<dbReference type="EMBL" id="VUJU01000787">
    <property type="protein sequence ID" value="KAF0768357.1"/>
    <property type="molecule type" value="Genomic_DNA"/>
</dbReference>
<accession>A0A6G0ZC02</accession>
<proteinExistence type="predicted"/>
<keyword evidence="2" id="KW-1185">Reference proteome</keyword>
<organism evidence="1 2">
    <name type="scientific">Aphis craccivora</name>
    <name type="common">Cowpea aphid</name>
    <dbReference type="NCBI Taxonomy" id="307492"/>
    <lineage>
        <taxon>Eukaryota</taxon>
        <taxon>Metazoa</taxon>
        <taxon>Ecdysozoa</taxon>
        <taxon>Arthropoda</taxon>
        <taxon>Hexapoda</taxon>
        <taxon>Insecta</taxon>
        <taxon>Pterygota</taxon>
        <taxon>Neoptera</taxon>
        <taxon>Paraneoptera</taxon>
        <taxon>Hemiptera</taxon>
        <taxon>Sternorrhyncha</taxon>
        <taxon>Aphidomorpha</taxon>
        <taxon>Aphidoidea</taxon>
        <taxon>Aphididae</taxon>
        <taxon>Aphidini</taxon>
        <taxon>Aphis</taxon>
        <taxon>Aphis</taxon>
    </lineage>
</organism>
<name>A0A6G0ZC02_APHCR</name>
<gene>
    <name evidence="1" type="ORF">FWK35_00020230</name>
</gene>
<dbReference type="AlphaFoldDB" id="A0A6G0ZC02"/>
<dbReference type="Proteomes" id="UP000478052">
    <property type="component" value="Unassembled WGS sequence"/>
</dbReference>
<comment type="caution">
    <text evidence="1">The sequence shown here is derived from an EMBL/GenBank/DDBJ whole genome shotgun (WGS) entry which is preliminary data.</text>
</comment>
<evidence type="ECO:0000313" key="2">
    <source>
        <dbReference type="Proteomes" id="UP000478052"/>
    </source>
</evidence>
<dbReference type="OrthoDB" id="6377396at2759"/>
<reference evidence="1 2" key="1">
    <citation type="submission" date="2019-08" db="EMBL/GenBank/DDBJ databases">
        <title>Whole genome of Aphis craccivora.</title>
        <authorList>
            <person name="Voronova N.V."/>
            <person name="Shulinski R.S."/>
            <person name="Bandarenka Y.V."/>
            <person name="Zhorov D.G."/>
            <person name="Warner D."/>
        </authorList>
    </citation>
    <scope>NUCLEOTIDE SEQUENCE [LARGE SCALE GENOMIC DNA]</scope>
    <source>
        <strain evidence="1">180601</strain>
        <tissue evidence="1">Whole Body</tissue>
    </source>
</reference>